<dbReference type="Gene3D" id="1.25.40.10">
    <property type="entry name" value="Tetratricopeptide repeat domain"/>
    <property type="match status" value="1"/>
</dbReference>
<feature type="repeat" description="TPR" evidence="13">
    <location>
        <begin position="559"/>
        <end position="592"/>
    </location>
</feature>
<dbReference type="Pfam" id="PF13174">
    <property type="entry name" value="TPR_6"/>
    <property type="match status" value="1"/>
</dbReference>
<dbReference type="FunFam" id="1.25.40.10:FF:000170">
    <property type="entry name" value="Trafficking protein particle complex subunit 12"/>
    <property type="match status" value="1"/>
</dbReference>
<keyword evidence="5" id="KW-0677">Repeat</keyword>
<dbReference type="Proteomes" id="UP000472277">
    <property type="component" value="Chromosome 25"/>
</dbReference>
<reference evidence="15" key="2">
    <citation type="submission" date="2025-09" db="UniProtKB">
        <authorList>
            <consortium name="Ensembl"/>
        </authorList>
    </citation>
    <scope>IDENTIFICATION</scope>
</reference>
<dbReference type="GO" id="GO:0005634">
    <property type="term" value="C:nucleus"/>
    <property type="evidence" value="ECO:0007669"/>
    <property type="project" value="UniProtKB-SubCell"/>
</dbReference>
<evidence type="ECO:0000256" key="12">
    <source>
        <dbReference type="ARBA" id="ARBA00081147"/>
    </source>
</evidence>
<comment type="subunit">
    <text evidence="10">Component of the multisubunit TRAPP (transport protein particle) complex, which includes at least TRAPPC2, TRAPPC2L, TRAPPC3, TRAPPC3L, TRAPPC4, TRAPPC5, TRAPPC8, TRAPPC9, TRAPPC10, TRAPPC11 and TRAPPC12. Interacts with CENPE.</text>
</comment>
<dbReference type="PANTHER" id="PTHR21581">
    <property type="entry name" value="D-ALANYL-D-ALANINE CARBOXYPEPTIDASE"/>
    <property type="match status" value="1"/>
</dbReference>
<dbReference type="GO" id="GO:0005794">
    <property type="term" value="C:Golgi apparatus"/>
    <property type="evidence" value="ECO:0007669"/>
    <property type="project" value="TreeGrafter"/>
</dbReference>
<dbReference type="GO" id="GO:0030008">
    <property type="term" value="C:TRAPP complex"/>
    <property type="evidence" value="ECO:0007669"/>
    <property type="project" value="TreeGrafter"/>
</dbReference>
<dbReference type="PROSITE" id="PS50005">
    <property type="entry name" value="TPR"/>
    <property type="match status" value="2"/>
</dbReference>
<evidence type="ECO:0000256" key="11">
    <source>
        <dbReference type="ARBA" id="ARBA00074587"/>
    </source>
</evidence>
<evidence type="ECO:0000256" key="10">
    <source>
        <dbReference type="ARBA" id="ARBA00066258"/>
    </source>
</evidence>
<keyword evidence="4" id="KW-0597">Phosphoprotein</keyword>
<dbReference type="InterPro" id="IPR011990">
    <property type="entry name" value="TPR-like_helical_dom_sf"/>
</dbReference>
<organism evidence="15 16">
    <name type="scientific">Salmo trutta</name>
    <name type="common">Brown trout</name>
    <dbReference type="NCBI Taxonomy" id="8032"/>
    <lineage>
        <taxon>Eukaryota</taxon>
        <taxon>Metazoa</taxon>
        <taxon>Chordata</taxon>
        <taxon>Craniata</taxon>
        <taxon>Vertebrata</taxon>
        <taxon>Euteleostomi</taxon>
        <taxon>Actinopterygii</taxon>
        <taxon>Neopterygii</taxon>
        <taxon>Teleostei</taxon>
        <taxon>Protacanthopterygii</taxon>
        <taxon>Salmoniformes</taxon>
        <taxon>Salmonidae</taxon>
        <taxon>Salmoninae</taxon>
        <taxon>Salmo</taxon>
    </lineage>
</organism>
<reference evidence="15" key="1">
    <citation type="submission" date="2025-08" db="UniProtKB">
        <authorList>
            <consortium name="Ensembl"/>
        </authorList>
    </citation>
    <scope>IDENTIFICATION</scope>
</reference>
<comment type="function">
    <text evidence="9">Component of the TRAPP complex, which is involved in endoplasmic reticulum to Golgi apparatus trafficking at a very early stage. Also plays a role in chromosome congression, kinetochore assembly and stability and controls the recruitment of CENPE to the kinetochores.</text>
</comment>
<evidence type="ECO:0000256" key="1">
    <source>
        <dbReference type="ARBA" id="ARBA00004123"/>
    </source>
</evidence>
<evidence type="ECO:0000256" key="9">
    <source>
        <dbReference type="ARBA" id="ARBA00058339"/>
    </source>
</evidence>
<evidence type="ECO:0000256" key="14">
    <source>
        <dbReference type="SAM" id="MobiDB-lite"/>
    </source>
</evidence>
<feature type="compositionally biased region" description="Basic and acidic residues" evidence="14">
    <location>
        <begin position="168"/>
        <end position="178"/>
    </location>
</feature>
<evidence type="ECO:0000313" key="15">
    <source>
        <dbReference type="Ensembl" id="ENSSTUP00000020639.1"/>
    </source>
</evidence>
<dbReference type="Ensembl" id="ENSSTUT00000021711.1">
    <property type="protein sequence ID" value="ENSSTUP00000020639.1"/>
    <property type="gene ID" value="ENSSTUG00000007944.1"/>
</dbReference>
<keyword evidence="6 13" id="KW-0802">TPR repeat</keyword>
<comment type="subcellular location">
    <subcellularLocation>
        <location evidence="2">Endoplasmic reticulum-Golgi intermediate compartment</location>
    </subcellularLocation>
    <subcellularLocation>
        <location evidence="1">Nucleus</location>
    </subcellularLocation>
</comment>
<name>A0A673X8U3_SALTR</name>
<sequence length="749" mass="82700">MDNNETPAQRPVTLDITGAVEVKPSLSEAPISPEPSLLPSSDVHFQEESIDLGGESFVTPEEDSHSTPSESLMDKLNDQMMESVMISDSPNNSEEDDVVPMDNLLEQFEEREEDPVASSPEEPLENVKQKLTTDDQDVITVCVSAVTPEDTTPSSGSPKPEAAALEASSKETTSKDESIPVCTIFSQGSQPKAQALVPDGFQPTLIKSPSFSSGTGGSTEITPSQLAPLVCQPSPSLSKFFSDSGHVNPATDFFDSFTTSSFISVSNPNAESPKSAAPPERQLSTEATPRPLQQAPLQAVFSGGDDPFATALNMSEADKRYDAWLPSEETRKVLISMATQQYSQVFVERERLAMPGLKFDNLQGDAVKDLMVRLMGEQAAMKRQVLTANSVEQSFLGLKQLISTKNWRAAVDLTGRLLTAHGQGYGKAGQPSSHNTDSLQLWFVRLALLTKLSLFQNAEMELEPFGNLDQPDLYYEYYPTVYPGRRGSMVPFSMRVLHAELPQYLGKPQESLDRLHSMRTVCQTILENLEQGLAEDGSMINLTQENRHASLQLWKSRLSRVMYAMANCLLMMKDYVLAVETYHSIIQYEPQQKVQLLSGIGRIFLQIGDIKTAEKYFLDVEKASLEKGSGTTDTCVLMNRAFIYLSQNNYSEAHSSFAEVLKIDPKNPVANNNAAVCLLYLGRLKESLRQLEGLVQQDPALYLHESVLFNLTTMYELESSRSTQKKQALLESVACREGDSFNTQCLKLV</sequence>
<dbReference type="AlphaFoldDB" id="A0A673X8U3"/>
<gene>
    <name evidence="15" type="primary">TRAPPC12</name>
    <name evidence="15" type="synonym">trappc12</name>
</gene>
<evidence type="ECO:0000256" key="6">
    <source>
        <dbReference type="ARBA" id="ARBA00022803"/>
    </source>
</evidence>
<dbReference type="GO" id="GO:0005793">
    <property type="term" value="C:endoplasmic reticulum-Golgi intermediate compartment"/>
    <property type="evidence" value="ECO:0007669"/>
    <property type="project" value="UniProtKB-SubCell"/>
</dbReference>
<dbReference type="GeneTree" id="ENSGT00390000002448"/>
<feature type="region of interest" description="Disordered" evidence="14">
    <location>
        <begin position="265"/>
        <end position="289"/>
    </location>
</feature>
<evidence type="ECO:0000256" key="3">
    <source>
        <dbReference type="ARBA" id="ARBA00022448"/>
    </source>
</evidence>
<feature type="compositionally biased region" description="Low complexity" evidence="14">
    <location>
        <begin position="208"/>
        <end position="223"/>
    </location>
</feature>
<feature type="repeat" description="TPR" evidence="13">
    <location>
        <begin position="634"/>
        <end position="667"/>
    </location>
</feature>
<evidence type="ECO:0000256" key="13">
    <source>
        <dbReference type="PROSITE-ProRule" id="PRU00339"/>
    </source>
</evidence>
<dbReference type="InterPro" id="IPR019734">
    <property type="entry name" value="TPR_rpt"/>
</dbReference>
<keyword evidence="7" id="KW-0931">ER-Golgi transport</keyword>
<accession>A0A673X8U3</accession>
<protein>
    <recommendedName>
        <fullName evidence="11">Trafficking protein particle complex subunit 12</fullName>
    </recommendedName>
    <alternativeName>
        <fullName evidence="12">Tetratricopeptide repeat protein 15</fullName>
    </alternativeName>
</protein>
<dbReference type="PANTHER" id="PTHR21581:SF6">
    <property type="entry name" value="TRAFFICKING PROTEIN PARTICLE COMPLEX SUBUNIT 12"/>
    <property type="match status" value="1"/>
</dbReference>
<keyword evidence="8" id="KW-0539">Nucleus</keyword>
<keyword evidence="16" id="KW-1185">Reference proteome</keyword>
<evidence type="ECO:0000256" key="5">
    <source>
        <dbReference type="ARBA" id="ARBA00022737"/>
    </source>
</evidence>
<evidence type="ECO:0000256" key="7">
    <source>
        <dbReference type="ARBA" id="ARBA00022892"/>
    </source>
</evidence>
<dbReference type="Pfam" id="PF14559">
    <property type="entry name" value="TPR_19"/>
    <property type="match status" value="1"/>
</dbReference>
<keyword evidence="3" id="KW-0813">Transport</keyword>
<dbReference type="GO" id="GO:0016192">
    <property type="term" value="P:vesicle-mediated transport"/>
    <property type="evidence" value="ECO:0007669"/>
    <property type="project" value="UniProtKB-KW"/>
</dbReference>
<feature type="region of interest" description="Disordered" evidence="14">
    <location>
        <begin position="145"/>
        <end position="223"/>
    </location>
</feature>
<evidence type="ECO:0000313" key="16">
    <source>
        <dbReference type="Proteomes" id="UP000472277"/>
    </source>
</evidence>
<dbReference type="SMART" id="SM00028">
    <property type="entry name" value="TPR"/>
    <property type="match status" value="4"/>
</dbReference>
<feature type="region of interest" description="Disordered" evidence="14">
    <location>
        <begin position="87"/>
        <end position="132"/>
    </location>
</feature>
<proteinExistence type="predicted"/>
<evidence type="ECO:0000256" key="4">
    <source>
        <dbReference type="ARBA" id="ARBA00022553"/>
    </source>
</evidence>
<evidence type="ECO:0000256" key="8">
    <source>
        <dbReference type="ARBA" id="ARBA00023242"/>
    </source>
</evidence>
<feature type="compositionally biased region" description="Low complexity" evidence="14">
    <location>
        <begin position="24"/>
        <end position="41"/>
    </location>
</feature>
<feature type="region of interest" description="Disordered" evidence="14">
    <location>
        <begin position="24"/>
        <end position="71"/>
    </location>
</feature>
<dbReference type="SUPFAM" id="SSF48452">
    <property type="entry name" value="TPR-like"/>
    <property type="match status" value="1"/>
</dbReference>
<evidence type="ECO:0000256" key="2">
    <source>
        <dbReference type="ARBA" id="ARBA00004399"/>
    </source>
</evidence>